<feature type="transmembrane region" description="Helical" evidence="1">
    <location>
        <begin position="37"/>
        <end position="57"/>
    </location>
</feature>
<feature type="transmembrane region" description="Helical" evidence="1">
    <location>
        <begin position="63"/>
        <end position="84"/>
    </location>
</feature>
<reference evidence="2 3" key="1">
    <citation type="submission" date="2023-07" db="EMBL/GenBank/DDBJ databases">
        <title>Genomic Encyclopedia of Type Strains, Phase IV (KMG-IV): sequencing the most valuable type-strain genomes for metagenomic binning, comparative biology and taxonomic classification.</title>
        <authorList>
            <person name="Goeker M."/>
        </authorList>
    </citation>
    <scope>NUCLEOTIDE SEQUENCE [LARGE SCALE GENOMIC DNA]</scope>
    <source>
        <strain evidence="2 3">DSM 15561</strain>
    </source>
</reference>
<keyword evidence="1" id="KW-0812">Transmembrane</keyword>
<evidence type="ECO:0000313" key="3">
    <source>
        <dbReference type="Proteomes" id="UP001235094"/>
    </source>
</evidence>
<gene>
    <name evidence="2" type="ORF">QOZ99_003652</name>
</gene>
<protein>
    <submittedName>
        <fullName evidence="2">Drug/metabolite transporter (DMT)-like permease</fullName>
    </submittedName>
</protein>
<evidence type="ECO:0000256" key="1">
    <source>
        <dbReference type="SAM" id="Phobius"/>
    </source>
</evidence>
<keyword evidence="1" id="KW-0472">Membrane</keyword>
<accession>A0ABU0LVL2</accession>
<comment type="caution">
    <text evidence="2">The sequence shown here is derived from an EMBL/GenBank/DDBJ whole genome shotgun (WGS) entry which is preliminary data.</text>
</comment>
<dbReference type="RefSeq" id="WP_306891409.1">
    <property type="nucleotide sequence ID" value="NZ_JAUSVR010000016.1"/>
</dbReference>
<proteinExistence type="predicted"/>
<sequence>MVPAFGWAGAVSFRALIASATLFLVARAIGRRLDFSFGIVPLIMAGVTAVAGQLALLSYSLPLIGTAMSARLVAMIPLFSMLIARLRGWSAPVRPITPDVITTIGPTRRSASNSR</sequence>
<name>A0ABU0LVL2_9HYPH</name>
<organism evidence="2 3">
    <name type="scientific">Ancylobacter amanitiformis</name>
    <dbReference type="NCBI Taxonomy" id="217069"/>
    <lineage>
        <taxon>Bacteria</taxon>
        <taxon>Pseudomonadati</taxon>
        <taxon>Pseudomonadota</taxon>
        <taxon>Alphaproteobacteria</taxon>
        <taxon>Hyphomicrobiales</taxon>
        <taxon>Xanthobacteraceae</taxon>
        <taxon>Ancylobacter</taxon>
    </lineage>
</organism>
<dbReference type="Proteomes" id="UP001235094">
    <property type="component" value="Unassembled WGS sequence"/>
</dbReference>
<feature type="transmembrane region" description="Helical" evidence="1">
    <location>
        <begin position="6"/>
        <end position="25"/>
    </location>
</feature>
<keyword evidence="3" id="KW-1185">Reference proteome</keyword>
<evidence type="ECO:0000313" key="2">
    <source>
        <dbReference type="EMBL" id="MDQ0512738.1"/>
    </source>
</evidence>
<dbReference type="EMBL" id="JAUSVR010000016">
    <property type="protein sequence ID" value="MDQ0512738.1"/>
    <property type="molecule type" value="Genomic_DNA"/>
</dbReference>
<keyword evidence="1" id="KW-1133">Transmembrane helix</keyword>